<dbReference type="EMBL" id="RIBZ01000162">
    <property type="protein sequence ID" value="RNG28315.1"/>
    <property type="molecule type" value="Genomic_DNA"/>
</dbReference>
<reference evidence="1 2" key="1">
    <citation type="submission" date="2018-11" db="EMBL/GenBank/DDBJ databases">
        <title>The Potential of Streptomyces as Biocontrol Agents against the Tomato grey mould, Botrytis cinerea (Gray mold) Frontiers in Microbiology.</title>
        <authorList>
            <person name="Li D."/>
        </authorList>
    </citation>
    <scope>NUCLEOTIDE SEQUENCE [LARGE SCALE GENOMIC DNA]</scope>
    <source>
        <strain evidence="1 2">NEAU-LD23</strain>
    </source>
</reference>
<organism evidence="1 2">
    <name type="scientific">Streptomyces botrytidirepellens</name>
    <dbReference type="NCBI Taxonomy" id="2486417"/>
    <lineage>
        <taxon>Bacteria</taxon>
        <taxon>Bacillati</taxon>
        <taxon>Actinomycetota</taxon>
        <taxon>Actinomycetes</taxon>
        <taxon>Kitasatosporales</taxon>
        <taxon>Streptomycetaceae</taxon>
        <taxon>Streptomyces</taxon>
    </lineage>
</organism>
<accession>A0A3M8WIC4</accession>
<name>A0A3M8WIC4_9ACTN</name>
<dbReference type="InterPro" id="IPR016181">
    <property type="entry name" value="Acyl_CoA_acyltransferase"/>
</dbReference>
<sequence length="184" mass="20659">MAGAEARLEVDGVTEGVSLWLTDWKIEGGGAWSGRRVMALVGGSYAGRLDVYVHPDGQAVDVAGLEVEPDYQKRHLASVMMDALYAAYPTAWINHGRRDPPGTVWWDRYTDPAPERNVHNRPPAEWAYYFDPLIIVNQKDANAYQNRYHGVNGHQDEVYRYGESMEDEARQCAPPLPRARCPGT</sequence>
<keyword evidence="2" id="KW-1185">Reference proteome</keyword>
<evidence type="ECO:0000313" key="2">
    <source>
        <dbReference type="Proteomes" id="UP000275401"/>
    </source>
</evidence>
<proteinExistence type="predicted"/>
<comment type="caution">
    <text evidence="1">The sequence shown here is derived from an EMBL/GenBank/DDBJ whole genome shotgun (WGS) entry which is preliminary data.</text>
</comment>
<dbReference type="RefSeq" id="WP_123099970.1">
    <property type="nucleotide sequence ID" value="NZ_RIBZ01000162.1"/>
</dbReference>
<gene>
    <name evidence="1" type="ORF">EEJ42_12225</name>
</gene>
<dbReference type="AlphaFoldDB" id="A0A3M8WIC4"/>
<dbReference type="SUPFAM" id="SSF55729">
    <property type="entry name" value="Acyl-CoA N-acyltransferases (Nat)"/>
    <property type="match status" value="1"/>
</dbReference>
<evidence type="ECO:0000313" key="1">
    <source>
        <dbReference type="EMBL" id="RNG28315.1"/>
    </source>
</evidence>
<protein>
    <submittedName>
        <fullName evidence="1">Uncharacterized protein</fullName>
    </submittedName>
</protein>
<dbReference type="Proteomes" id="UP000275401">
    <property type="component" value="Unassembled WGS sequence"/>
</dbReference>